<feature type="domain" description="Helix-hairpin-helix DNA-binding motif class 1" evidence="7">
    <location>
        <begin position="72"/>
        <end position="91"/>
    </location>
</feature>
<evidence type="ECO:0000256" key="1">
    <source>
        <dbReference type="ARBA" id="ARBA00022490"/>
    </source>
</evidence>
<keyword evidence="1 6" id="KW-0963">Cytoplasm</keyword>
<evidence type="ECO:0000256" key="6">
    <source>
        <dbReference type="HAMAP-Rule" id="MF_00031"/>
    </source>
</evidence>
<dbReference type="GO" id="GO:0005737">
    <property type="term" value="C:cytoplasm"/>
    <property type="evidence" value="ECO:0007669"/>
    <property type="project" value="UniProtKB-SubCell"/>
</dbReference>
<dbReference type="GO" id="GO:0006310">
    <property type="term" value="P:DNA recombination"/>
    <property type="evidence" value="ECO:0007669"/>
    <property type="project" value="UniProtKB-UniRule"/>
</dbReference>
<dbReference type="SUPFAM" id="SSF50249">
    <property type="entry name" value="Nucleic acid-binding proteins"/>
    <property type="match status" value="1"/>
</dbReference>
<sequence length="199" mass="22109">MISFLKGTIVEVNEESVVLENQGIGFLITVPSSVSRQLTEGTSTILYTHLMIRETEVALYGFLDASERRLFLSLQDVTGIGPKQALRILSELSASELRGIIIQGESSRLARIKGIGPKTASRIILELQDRMKRLPEEGGKASTPSTHRLELLMALRVLGYSDLEANRAIDSLWQDHTKQQLPLEDQVKLLLAILSRRSS</sequence>
<keyword evidence="4 6" id="KW-0233">DNA recombination</keyword>
<reference evidence="8" key="1">
    <citation type="submission" date="2021-04" db="EMBL/GenBank/DDBJ databases">
        <authorList>
            <person name="Postec A."/>
        </authorList>
    </citation>
    <scope>NUCLEOTIDE SEQUENCE</scope>
    <source>
        <strain evidence="8">F1F22</strain>
    </source>
</reference>
<dbReference type="GO" id="GO:0048476">
    <property type="term" value="C:Holliday junction resolvase complex"/>
    <property type="evidence" value="ECO:0007669"/>
    <property type="project" value="UniProtKB-UniRule"/>
</dbReference>
<keyword evidence="2 6" id="KW-0227">DNA damage</keyword>
<evidence type="ECO:0000259" key="7">
    <source>
        <dbReference type="SMART" id="SM00278"/>
    </source>
</evidence>
<dbReference type="NCBIfam" id="TIGR00084">
    <property type="entry name" value="ruvA"/>
    <property type="match status" value="1"/>
</dbReference>
<keyword evidence="9" id="KW-1185">Reference proteome</keyword>
<comment type="caution">
    <text evidence="6">Lacks conserved residue(s) required for the propagation of feature annotation.</text>
</comment>
<keyword evidence="8" id="KW-0378">Hydrolase</keyword>
<dbReference type="InterPro" id="IPR010994">
    <property type="entry name" value="RuvA_2-like"/>
</dbReference>
<dbReference type="HAMAP" id="MF_00031">
    <property type="entry name" value="DNA_HJ_migration_RuvA"/>
    <property type="match status" value="1"/>
</dbReference>
<comment type="function">
    <text evidence="6">The RuvA-RuvB-RuvC complex processes Holliday junction (HJ) DNA during genetic recombination and DNA repair, while the RuvA-RuvB complex plays an important role in the rescue of blocked DNA replication forks via replication fork reversal (RFR). RuvA specifically binds to HJ cruciform DNA, conferring on it an open structure. The RuvB hexamer acts as an ATP-dependent pump, pulling dsDNA into and through the RuvAB complex. HJ branch migration allows RuvC to scan DNA until it finds its consensus sequence, where it cleaves and resolves the cruciform DNA.</text>
</comment>
<comment type="domain">
    <text evidence="6">Has three domains with a flexible linker between the domains II and III and assumes an 'L' shape. Domain III is highly mobile and contacts RuvB.</text>
</comment>
<dbReference type="GO" id="GO:0006281">
    <property type="term" value="P:DNA repair"/>
    <property type="evidence" value="ECO:0007669"/>
    <property type="project" value="UniProtKB-UniRule"/>
</dbReference>
<feature type="domain" description="Helix-hairpin-helix DNA-binding motif class 1" evidence="7">
    <location>
        <begin position="107"/>
        <end position="126"/>
    </location>
</feature>
<dbReference type="GO" id="GO:0016787">
    <property type="term" value="F:hydrolase activity"/>
    <property type="evidence" value="ECO:0007669"/>
    <property type="project" value="UniProtKB-KW"/>
</dbReference>
<dbReference type="Gene3D" id="1.10.150.20">
    <property type="entry name" value="5' to 3' exonuclease, C-terminal subdomain"/>
    <property type="match status" value="1"/>
</dbReference>
<evidence type="ECO:0000256" key="4">
    <source>
        <dbReference type="ARBA" id="ARBA00023172"/>
    </source>
</evidence>
<keyword evidence="5 6" id="KW-0234">DNA repair</keyword>
<dbReference type="Pfam" id="PF01330">
    <property type="entry name" value="RuvA_N"/>
    <property type="match status" value="1"/>
</dbReference>
<dbReference type="SUPFAM" id="SSF46929">
    <property type="entry name" value="DNA helicase RuvA subunit, C-terminal domain"/>
    <property type="match status" value="1"/>
</dbReference>
<dbReference type="InterPro" id="IPR000085">
    <property type="entry name" value="RuvA"/>
</dbReference>
<keyword evidence="3 6" id="KW-0238">DNA-binding</keyword>
<dbReference type="KEGG" id="taqu:KDW03_07360"/>
<name>A0AAX3BAR8_9SPIR</name>
<evidence type="ECO:0000256" key="5">
    <source>
        <dbReference type="ARBA" id="ARBA00023204"/>
    </source>
</evidence>
<dbReference type="SUPFAM" id="SSF47781">
    <property type="entry name" value="RuvA domain 2-like"/>
    <property type="match status" value="1"/>
</dbReference>
<comment type="subcellular location">
    <subcellularLocation>
        <location evidence="6">Cytoplasm</location>
    </subcellularLocation>
</comment>
<evidence type="ECO:0000256" key="2">
    <source>
        <dbReference type="ARBA" id="ARBA00022763"/>
    </source>
</evidence>
<dbReference type="InterPro" id="IPR013849">
    <property type="entry name" value="DNA_helicase_Holl-junc_RuvA_I"/>
</dbReference>
<organism evidence="8 9">
    <name type="scientific">Thermospira aquatica</name>
    <dbReference type="NCBI Taxonomy" id="2828656"/>
    <lineage>
        <taxon>Bacteria</taxon>
        <taxon>Pseudomonadati</taxon>
        <taxon>Spirochaetota</taxon>
        <taxon>Spirochaetia</taxon>
        <taxon>Brevinematales</taxon>
        <taxon>Thermospiraceae</taxon>
        <taxon>Thermospira</taxon>
    </lineage>
</organism>
<dbReference type="AlphaFoldDB" id="A0AAX3BAR8"/>
<dbReference type="InterPro" id="IPR012340">
    <property type="entry name" value="NA-bd_OB-fold"/>
</dbReference>
<dbReference type="SMART" id="SM00278">
    <property type="entry name" value="HhH1"/>
    <property type="match status" value="2"/>
</dbReference>
<dbReference type="EMBL" id="CP073355">
    <property type="protein sequence ID" value="URA09312.1"/>
    <property type="molecule type" value="Genomic_DNA"/>
</dbReference>
<evidence type="ECO:0000256" key="3">
    <source>
        <dbReference type="ARBA" id="ARBA00023125"/>
    </source>
</evidence>
<comment type="similarity">
    <text evidence="6">Belongs to the RuvA family.</text>
</comment>
<proteinExistence type="inferred from homology"/>
<dbReference type="GO" id="GO:0005524">
    <property type="term" value="F:ATP binding"/>
    <property type="evidence" value="ECO:0007669"/>
    <property type="project" value="InterPro"/>
</dbReference>
<dbReference type="Proteomes" id="UP001056539">
    <property type="component" value="Chromosome"/>
</dbReference>
<dbReference type="RefSeq" id="WP_271434440.1">
    <property type="nucleotide sequence ID" value="NZ_CP073355.1"/>
</dbReference>
<dbReference type="InterPro" id="IPR036267">
    <property type="entry name" value="RuvA_C_sf"/>
</dbReference>
<dbReference type="Pfam" id="PF14520">
    <property type="entry name" value="HHH_5"/>
    <property type="match status" value="1"/>
</dbReference>
<accession>A0AAX3BAR8</accession>
<comment type="subunit">
    <text evidence="6">Homotetramer. Forms an RuvA(8)-RuvB(12)-Holliday junction (HJ) complex. HJ DNA is sandwiched between 2 RuvA tetramers; dsDNA enters through RuvA and exits via RuvB. An RuvB hexamer assembles on each DNA strand where it exits the tetramer. Each RuvB hexamer is contacted by two RuvA subunits (via domain III) on 2 adjacent RuvB subunits; this complex drives branch migration. In the full resolvosome a probable DNA-RuvA(4)-RuvB(12)-RuvC(2) complex forms which resolves the HJ.</text>
</comment>
<evidence type="ECO:0000313" key="9">
    <source>
        <dbReference type="Proteomes" id="UP001056539"/>
    </source>
</evidence>
<reference evidence="8" key="2">
    <citation type="submission" date="2022-06" db="EMBL/GenBank/DDBJ databases">
        <title>Thermospira aquatica gen. nov., sp. nov.</title>
        <authorList>
            <person name="Ben Ali Gam Z."/>
            <person name="Labat M."/>
        </authorList>
    </citation>
    <scope>NUCLEOTIDE SEQUENCE</scope>
    <source>
        <strain evidence="8">F1F22</strain>
    </source>
</reference>
<evidence type="ECO:0000313" key="8">
    <source>
        <dbReference type="EMBL" id="URA09312.1"/>
    </source>
</evidence>
<dbReference type="InterPro" id="IPR003583">
    <property type="entry name" value="Hlx-hairpin-Hlx_DNA-bd_motif"/>
</dbReference>
<dbReference type="GO" id="GO:0000400">
    <property type="term" value="F:four-way junction DNA binding"/>
    <property type="evidence" value="ECO:0007669"/>
    <property type="project" value="UniProtKB-UniRule"/>
</dbReference>
<feature type="region of interest" description="Domain III" evidence="6">
    <location>
        <begin position="144"/>
        <end position="199"/>
    </location>
</feature>
<dbReference type="Gene3D" id="2.40.50.140">
    <property type="entry name" value="Nucleic acid-binding proteins"/>
    <property type="match status" value="1"/>
</dbReference>
<gene>
    <name evidence="6 8" type="primary">ruvA</name>
    <name evidence="8" type="ORF">KDW03_07360</name>
</gene>
<dbReference type="GO" id="GO:0009378">
    <property type="term" value="F:four-way junction helicase activity"/>
    <property type="evidence" value="ECO:0007669"/>
    <property type="project" value="InterPro"/>
</dbReference>
<protein>
    <recommendedName>
        <fullName evidence="6">Holliday junction branch migration complex subunit RuvA</fullName>
    </recommendedName>
</protein>